<organism evidence="5 6">
    <name type="scientific">Ramazzottius varieornatus</name>
    <name type="common">Water bear</name>
    <name type="synonym">Tardigrade</name>
    <dbReference type="NCBI Taxonomy" id="947166"/>
    <lineage>
        <taxon>Eukaryota</taxon>
        <taxon>Metazoa</taxon>
        <taxon>Ecdysozoa</taxon>
        <taxon>Tardigrada</taxon>
        <taxon>Eutardigrada</taxon>
        <taxon>Parachela</taxon>
        <taxon>Hypsibioidea</taxon>
        <taxon>Ramazzottiidae</taxon>
        <taxon>Ramazzottius</taxon>
    </lineage>
</organism>
<dbReference type="CDD" id="cd00742">
    <property type="entry name" value="FABP"/>
    <property type="match status" value="1"/>
</dbReference>
<dbReference type="InterPro" id="IPR012674">
    <property type="entry name" value="Calycin"/>
</dbReference>
<evidence type="ECO:0000313" key="5">
    <source>
        <dbReference type="EMBL" id="GAU89929.1"/>
    </source>
</evidence>
<keyword evidence="2" id="KW-0346">Stress response</keyword>
<evidence type="ECO:0000256" key="2">
    <source>
        <dbReference type="ARBA" id="ARBA00023016"/>
    </source>
</evidence>
<dbReference type="OrthoDB" id="10623389at2759"/>
<accession>A0A1D1UJP0</accession>
<sequence length="172" mass="19383">MSSALVAAILCGLAVIIAARPHDESKAQWTGKPWLGKWESTDKTPENWEAFVKAANIEPKYQSLYSGKQKAIITIYKEGDSHYHAQMTFPGTDHKKEWDFKIGQEGTYSMDGTEVKYVYTENGDQLDSKLNIPSKNTEMTHTYKVTGDELEHIFTSNGATGKKWYKKVNNAV</sequence>
<evidence type="ECO:0000256" key="3">
    <source>
        <dbReference type="ARBA" id="ARBA00045493"/>
    </source>
</evidence>
<comment type="function">
    <text evidence="3">Secreted heat soluble protein acting as a molecular shield in water-deficient condition. Tardigrade-specific intrinsically disordered proteins (TDPs) are essential for desiccation tolerance by forming non-crystalline amorphous solids upon desiccation, and this vitrified state mirrors their protective capabilities.</text>
</comment>
<dbReference type="SUPFAM" id="SSF50814">
    <property type="entry name" value="Lipocalins"/>
    <property type="match status" value="1"/>
</dbReference>
<keyword evidence="4" id="KW-0732">Signal</keyword>
<dbReference type="Proteomes" id="UP000186922">
    <property type="component" value="Unassembled WGS sequence"/>
</dbReference>
<feature type="signal peptide" evidence="4">
    <location>
        <begin position="1"/>
        <end position="19"/>
    </location>
</feature>
<protein>
    <submittedName>
        <fullName evidence="5">SAHS6</fullName>
    </submittedName>
</protein>
<dbReference type="EMBL" id="BDGG01000001">
    <property type="protein sequence ID" value="GAU89929.1"/>
    <property type="molecule type" value="Genomic_DNA"/>
</dbReference>
<name>A0A1D1UJP0_RAMVA</name>
<keyword evidence="6" id="KW-1185">Reference proteome</keyword>
<reference evidence="5 6" key="1">
    <citation type="journal article" date="2016" name="Nat. Commun.">
        <title>Extremotolerant tardigrade genome and improved radiotolerance of human cultured cells by tardigrade-unique protein.</title>
        <authorList>
            <person name="Hashimoto T."/>
            <person name="Horikawa D.D."/>
            <person name="Saito Y."/>
            <person name="Kuwahara H."/>
            <person name="Kozuka-Hata H."/>
            <person name="Shin-I T."/>
            <person name="Minakuchi Y."/>
            <person name="Ohishi K."/>
            <person name="Motoyama A."/>
            <person name="Aizu T."/>
            <person name="Enomoto A."/>
            <person name="Kondo K."/>
            <person name="Tanaka S."/>
            <person name="Hara Y."/>
            <person name="Koshikawa S."/>
            <person name="Sagara H."/>
            <person name="Miura T."/>
            <person name="Yokobori S."/>
            <person name="Miyagawa K."/>
            <person name="Suzuki Y."/>
            <person name="Kubo T."/>
            <person name="Oyama M."/>
            <person name="Kohara Y."/>
            <person name="Fujiyama A."/>
            <person name="Arakawa K."/>
            <person name="Katayama T."/>
            <person name="Toyoda A."/>
            <person name="Kunieda T."/>
        </authorList>
    </citation>
    <scope>NUCLEOTIDE SEQUENCE [LARGE SCALE GENOMIC DNA]</scope>
    <source>
        <strain evidence="5 6">YOKOZUNA-1</strain>
    </source>
</reference>
<proteinExistence type="inferred from homology"/>
<dbReference type="AlphaFoldDB" id="A0A1D1UJP0"/>
<dbReference type="Gene3D" id="2.40.128.20">
    <property type="match status" value="1"/>
</dbReference>
<comment type="similarity">
    <text evidence="1">Belongs to the Secretory-abundant heat soluble protein (SAHS) family.</text>
</comment>
<evidence type="ECO:0000256" key="1">
    <source>
        <dbReference type="ARBA" id="ARBA00006119"/>
    </source>
</evidence>
<comment type="caution">
    <text evidence="5">The sequence shown here is derived from an EMBL/GenBank/DDBJ whole genome shotgun (WGS) entry which is preliminary data.</text>
</comment>
<evidence type="ECO:0000313" key="6">
    <source>
        <dbReference type="Proteomes" id="UP000186922"/>
    </source>
</evidence>
<gene>
    <name evidence="5" type="primary">RvY_02421-1</name>
    <name evidence="5" type="synonym">RvY_02421.1</name>
    <name evidence="5" type="ORF">RvY_02421</name>
</gene>
<feature type="chain" id="PRO_5008897298" evidence="4">
    <location>
        <begin position="20"/>
        <end position="172"/>
    </location>
</feature>
<evidence type="ECO:0000256" key="4">
    <source>
        <dbReference type="SAM" id="SignalP"/>
    </source>
</evidence>